<evidence type="ECO:0000256" key="2">
    <source>
        <dbReference type="ARBA" id="ARBA00022723"/>
    </source>
</evidence>
<dbReference type="GO" id="GO:0044281">
    <property type="term" value="P:small molecule metabolic process"/>
    <property type="evidence" value="ECO:0007669"/>
    <property type="project" value="UniProtKB-ARBA"/>
</dbReference>
<dbReference type="GeneID" id="95390594"/>
<dbReference type="AlphaFoldDB" id="A0A7W5V6X9"/>
<evidence type="ECO:0000256" key="1">
    <source>
        <dbReference type="ARBA" id="ARBA00001946"/>
    </source>
</evidence>
<name>A0A7W5V6X9_9ACTN</name>
<dbReference type="PANTHER" id="PTHR46470:SF2">
    <property type="entry name" value="GLYCERALDEHYDE 3-PHOSPHATE PHOSPHATASE"/>
    <property type="match status" value="1"/>
</dbReference>
<protein>
    <submittedName>
        <fullName evidence="5">Putative hydrolase of the HAD superfamily</fullName>
    </submittedName>
</protein>
<comment type="cofactor">
    <cofactor evidence="1">
        <name>Mg(2+)</name>
        <dbReference type="ChEBI" id="CHEBI:18420"/>
    </cofactor>
</comment>
<dbReference type="InterPro" id="IPR041492">
    <property type="entry name" value="HAD_2"/>
</dbReference>
<sequence length="215" mass="23743">MQRLALFDLDNTLIDLDAAFKVWTVEFVDQHRLPRETADWLVSLDRDGLPHREAFFAAVRERFGLRGSVQELWAAYRRRMPHLVRCPAEVMDGLVRLRAAGWKVGIVTNGTADNQLGKIERTGLADVVDAYALSGAEGIRKPERGLFEIAARRCGADLADGGWMVGDRLGADIAGGRAAGLRTIWVNRDAAASRHNGADHVVTDVVRAMEILQES</sequence>
<dbReference type="InterPro" id="IPR006439">
    <property type="entry name" value="HAD-SF_hydro_IA"/>
</dbReference>
<evidence type="ECO:0000313" key="6">
    <source>
        <dbReference type="Proteomes" id="UP000579945"/>
    </source>
</evidence>
<accession>A0A7W5V6X9</accession>
<keyword evidence="2" id="KW-0479">Metal-binding</keyword>
<gene>
    <name evidence="5" type="ORF">FHR33_004220</name>
</gene>
<dbReference type="Gene3D" id="1.10.150.520">
    <property type="match status" value="1"/>
</dbReference>
<dbReference type="EMBL" id="JACIBV010000001">
    <property type="protein sequence ID" value="MBB3728360.1"/>
    <property type="molecule type" value="Genomic_DNA"/>
</dbReference>
<dbReference type="InterPro" id="IPR051400">
    <property type="entry name" value="HAD-like_hydrolase"/>
</dbReference>
<keyword evidence="6" id="KW-1185">Reference proteome</keyword>
<organism evidence="5 6">
    <name type="scientific">Nonomuraea dietziae</name>
    <dbReference type="NCBI Taxonomy" id="65515"/>
    <lineage>
        <taxon>Bacteria</taxon>
        <taxon>Bacillati</taxon>
        <taxon>Actinomycetota</taxon>
        <taxon>Actinomycetes</taxon>
        <taxon>Streptosporangiales</taxon>
        <taxon>Streptosporangiaceae</taxon>
        <taxon>Nonomuraea</taxon>
    </lineage>
</organism>
<dbReference type="InterPro" id="IPR023214">
    <property type="entry name" value="HAD_sf"/>
</dbReference>
<dbReference type="PRINTS" id="PR00413">
    <property type="entry name" value="HADHALOGNASE"/>
</dbReference>
<dbReference type="SFLD" id="SFLDS00003">
    <property type="entry name" value="Haloacid_Dehalogenase"/>
    <property type="match status" value="1"/>
</dbReference>
<evidence type="ECO:0000256" key="3">
    <source>
        <dbReference type="ARBA" id="ARBA00022801"/>
    </source>
</evidence>
<dbReference type="GO" id="GO:0046872">
    <property type="term" value="F:metal ion binding"/>
    <property type="evidence" value="ECO:0007669"/>
    <property type="project" value="UniProtKB-KW"/>
</dbReference>
<keyword evidence="3 5" id="KW-0378">Hydrolase</keyword>
<comment type="caution">
    <text evidence="5">The sequence shown here is derived from an EMBL/GenBank/DDBJ whole genome shotgun (WGS) entry which is preliminary data.</text>
</comment>
<evidence type="ECO:0000256" key="4">
    <source>
        <dbReference type="ARBA" id="ARBA00022842"/>
    </source>
</evidence>
<dbReference type="RefSeq" id="WP_183650208.1">
    <property type="nucleotide sequence ID" value="NZ_BAAAXX010000032.1"/>
</dbReference>
<evidence type="ECO:0000313" key="5">
    <source>
        <dbReference type="EMBL" id="MBB3728360.1"/>
    </source>
</evidence>
<dbReference type="Proteomes" id="UP000579945">
    <property type="component" value="Unassembled WGS sequence"/>
</dbReference>
<dbReference type="SFLD" id="SFLDG01129">
    <property type="entry name" value="C1.5:_HAD__Beta-PGM__Phosphata"/>
    <property type="match status" value="1"/>
</dbReference>
<keyword evidence="4" id="KW-0460">Magnesium</keyword>
<dbReference type="Gene3D" id="3.40.50.1000">
    <property type="entry name" value="HAD superfamily/HAD-like"/>
    <property type="match status" value="1"/>
</dbReference>
<dbReference type="SUPFAM" id="SSF56784">
    <property type="entry name" value="HAD-like"/>
    <property type="match status" value="1"/>
</dbReference>
<dbReference type="GO" id="GO:0016791">
    <property type="term" value="F:phosphatase activity"/>
    <property type="evidence" value="ECO:0007669"/>
    <property type="project" value="TreeGrafter"/>
</dbReference>
<reference evidence="5 6" key="1">
    <citation type="submission" date="2020-08" db="EMBL/GenBank/DDBJ databases">
        <title>Sequencing the genomes of 1000 actinobacteria strains.</title>
        <authorList>
            <person name="Klenk H.-P."/>
        </authorList>
    </citation>
    <scope>NUCLEOTIDE SEQUENCE [LARGE SCALE GENOMIC DNA]</scope>
    <source>
        <strain evidence="5 6">DSM 44320</strain>
    </source>
</reference>
<proteinExistence type="predicted"/>
<dbReference type="InterPro" id="IPR036412">
    <property type="entry name" value="HAD-like_sf"/>
</dbReference>
<dbReference type="PANTHER" id="PTHR46470">
    <property type="entry name" value="N-ACYLNEURAMINATE-9-PHOSPHATASE"/>
    <property type="match status" value="1"/>
</dbReference>
<dbReference type="NCBIfam" id="TIGR01549">
    <property type="entry name" value="HAD-SF-IA-v1"/>
    <property type="match status" value="1"/>
</dbReference>
<dbReference type="Pfam" id="PF13419">
    <property type="entry name" value="HAD_2"/>
    <property type="match status" value="1"/>
</dbReference>